<dbReference type="InterPro" id="IPR029045">
    <property type="entry name" value="ClpP/crotonase-like_dom_sf"/>
</dbReference>
<keyword evidence="1" id="KW-1133">Transmembrane helix</keyword>
<dbReference type="STRING" id="1517416.IDAT_10460"/>
<dbReference type="Pfam" id="PF00574">
    <property type="entry name" value="CLP_protease"/>
    <property type="match status" value="1"/>
</dbReference>
<comment type="caution">
    <text evidence="2">The sequence shown here is derived from an EMBL/GenBank/DDBJ whole genome shotgun (WGS) entry which is preliminary data.</text>
</comment>
<protein>
    <submittedName>
        <fullName evidence="2">Uncharacterized protein</fullName>
    </submittedName>
</protein>
<feature type="transmembrane region" description="Helical" evidence="1">
    <location>
        <begin position="20"/>
        <end position="42"/>
    </location>
</feature>
<dbReference type="InterPro" id="IPR023562">
    <property type="entry name" value="ClpP/TepA"/>
</dbReference>
<proteinExistence type="predicted"/>
<evidence type="ECO:0000313" key="2">
    <source>
        <dbReference type="EMBL" id="KFZ28243.1"/>
    </source>
</evidence>
<evidence type="ECO:0000256" key="1">
    <source>
        <dbReference type="SAM" id="Phobius"/>
    </source>
</evidence>
<name>A0A094L0W6_9GAMM</name>
<dbReference type="OrthoDB" id="5935280at2"/>
<evidence type="ECO:0000313" key="3">
    <source>
        <dbReference type="Proteomes" id="UP000053718"/>
    </source>
</evidence>
<feature type="transmembrane region" description="Helical" evidence="1">
    <location>
        <begin position="90"/>
        <end position="113"/>
    </location>
</feature>
<sequence length="507" mass="57086">MAGKGNYFVRHWRGELPLAVSFWVNVVLLNFVGAFVINLFWYAGSFDGMPWQTTQKMLVGTIAVGLIIGAWQIVGTWSSATRYRENGGKGFIAGLVKVLMGFGALSLSSNIMLTLEELNVRHENASEQNFVVKVSDNKEIMTISGEIGVTISDVVISTLEQHPNLKTVILNSHGGDLDETFRIIDALETYQANRRPLNTYVHEHCASACTIIYVSGAKRLLHVDAKLGFHQFQMYAANSSTTQNIARLNSKVSDYFEQQGVLKRFTRVMFQADADDMWYPDKQELLDTYVVHEVISEESVAKRNAMKAAAANSPDYMSIIKRTVPAKYEELIELLDAIPQNEDYFTNVEIISRDFISQLRADALLRIDDLLVMKTLMREIRMYGAMNTSSPELCMQSLYPWEYGYPTYENVMLFQNEDELVAEVDEIFTQAFQRDYVAVDAAQGQADLDMIIAAMGGTADALTPPEATLEGYQAHCEAVVEFYELIYDTLPIQRAANLTRYLLTDDN</sequence>
<dbReference type="EMBL" id="JPIN01000011">
    <property type="protein sequence ID" value="KFZ28243.1"/>
    <property type="molecule type" value="Genomic_DNA"/>
</dbReference>
<accession>A0A094L0W6</accession>
<dbReference type="RefSeq" id="WP_034733378.1">
    <property type="nucleotide sequence ID" value="NZ_JPIN01000011.1"/>
</dbReference>
<dbReference type="Proteomes" id="UP000053718">
    <property type="component" value="Unassembled WGS sequence"/>
</dbReference>
<organism evidence="2 3">
    <name type="scientific">Pseudidiomarina atlantica</name>
    <dbReference type="NCBI Taxonomy" id="1517416"/>
    <lineage>
        <taxon>Bacteria</taxon>
        <taxon>Pseudomonadati</taxon>
        <taxon>Pseudomonadota</taxon>
        <taxon>Gammaproteobacteria</taxon>
        <taxon>Alteromonadales</taxon>
        <taxon>Idiomarinaceae</taxon>
        <taxon>Pseudidiomarina</taxon>
    </lineage>
</organism>
<keyword evidence="1" id="KW-0812">Transmembrane</keyword>
<feature type="transmembrane region" description="Helical" evidence="1">
    <location>
        <begin position="57"/>
        <end position="78"/>
    </location>
</feature>
<keyword evidence="3" id="KW-1185">Reference proteome</keyword>
<dbReference type="eggNOG" id="COG0740">
    <property type="taxonomic scope" value="Bacteria"/>
</dbReference>
<dbReference type="SUPFAM" id="SSF52096">
    <property type="entry name" value="ClpP/crotonase"/>
    <property type="match status" value="1"/>
</dbReference>
<keyword evidence="1" id="KW-0472">Membrane</keyword>
<reference evidence="2 3" key="1">
    <citation type="submission" date="2014-06" db="EMBL/GenBank/DDBJ databases">
        <title>Draft genome sequence of Idiomarina sp. MCCC 1A10513.</title>
        <authorList>
            <person name="Du J."/>
            <person name="Lai Q."/>
            <person name="Shao Z."/>
        </authorList>
    </citation>
    <scope>NUCLEOTIDE SEQUENCE [LARGE SCALE GENOMIC DNA]</scope>
    <source>
        <strain evidence="2 3">MCCC 1A10513</strain>
    </source>
</reference>
<gene>
    <name evidence="2" type="ORF">IDAT_10460</name>
</gene>
<dbReference type="Gene3D" id="3.90.226.10">
    <property type="entry name" value="2-enoyl-CoA Hydratase, Chain A, domain 1"/>
    <property type="match status" value="1"/>
</dbReference>
<dbReference type="AlphaFoldDB" id="A0A094L0W6"/>